<feature type="compositionally biased region" description="Basic and acidic residues" evidence="5">
    <location>
        <begin position="137"/>
        <end position="153"/>
    </location>
</feature>
<protein>
    <recommendedName>
        <fullName evidence="8">Heme peroxidase</fullName>
    </recommendedName>
</protein>
<dbReference type="InterPro" id="IPR010255">
    <property type="entry name" value="Haem_peroxidase_sf"/>
</dbReference>
<dbReference type="PROSITE" id="PS50292">
    <property type="entry name" value="PEROXIDASE_3"/>
    <property type="match status" value="1"/>
</dbReference>
<keyword evidence="7" id="KW-1185">Reference proteome</keyword>
<evidence type="ECO:0000256" key="4">
    <source>
        <dbReference type="ARBA" id="ARBA00023004"/>
    </source>
</evidence>
<dbReference type="InterPro" id="IPR037120">
    <property type="entry name" value="Haem_peroxidase_sf_animal"/>
</dbReference>
<dbReference type="Proteomes" id="UP001447188">
    <property type="component" value="Unassembled WGS sequence"/>
</dbReference>
<dbReference type="PANTHER" id="PTHR11903:SF37">
    <property type="entry name" value="PSI-PRODUCING OXYGENASE A"/>
    <property type="match status" value="1"/>
</dbReference>
<proteinExistence type="predicted"/>
<keyword evidence="1" id="KW-0479">Metal-binding</keyword>
<dbReference type="Pfam" id="PF03098">
    <property type="entry name" value="An_peroxidase"/>
    <property type="match status" value="1"/>
</dbReference>
<dbReference type="InterPro" id="IPR019791">
    <property type="entry name" value="Haem_peroxidase_animal"/>
</dbReference>
<dbReference type="PANTHER" id="PTHR11903">
    <property type="entry name" value="PROSTAGLANDIN G/H SYNTHASE"/>
    <property type="match status" value="1"/>
</dbReference>
<evidence type="ECO:0000313" key="6">
    <source>
        <dbReference type="EMBL" id="KAL0633266.1"/>
    </source>
</evidence>
<evidence type="ECO:0000313" key="7">
    <source>
        <dbReference type="Proteomes" id="UP001447188"/>
    </source>
</evidence>
<sequence length="1098" mass="120504">MTTATAPDPDLIGDIISSILDLATEASFDGLIDLVGDALDTFQDLFDSIDDPGERALYEGLVGVVRCTSLGDGFDDAAIRYGLQEVLQVTKTVPSNDRDPTGTVMMSHLINSKPSPERDFITLNIVKMYWTMLTHNPEPREPSPPEFRYRQADGSHNNPDFPDSGRAGMPYGRTVPESRTAPSSRPDPGDIFDSLIGRGENKFEPHPAGFSTFFFAHAALITHDIFHTDPYNNEINNASSYLDLAPLYGNNQDEQNTIRTFVNGEVKRDSFVDKRILGLPPAVSVMVIMYSRFHNYAARTLAAINEDGRFSLPANPDAVAVKKRDEDLFQVARLVTNGLYVNVSVNDYLRAIYNVNQTTSTWGLGPRVETPIIAGSNAPIIPRGVGNTVSREFNLLYRFHSVQSEREAACVTKTITDMFGDADVPNLSGREFFTGLGKWMNSIPNEPLDRVVPGLVRNKDNSYNDADLTAILSEAIDDAAGSFGTNHVPRVLRALEKEAILLARKWNVPTLNEFRAFCNLTSLDKFEDINPDPTVAAKLAKLYKSPNDVELYAGLNAEETKPLMSPAMGICAPYTVMSVILGDAVTMIRGDRYMTTDYKPEILTSWGYNEVACDKEILGGSKIYHLILAAFPNSVRFNSTYAMQPFYTSAASVTIFDRLETANLFNFATPVDVKPPIVLSAYATVAQVLGDQTTYSVPQSGYLPTYMPDDPAAQEAQWTLIKSSLAEEGGVQLVSNFAEQIMLTLLEERRALVEGTKNQYQVDIVKDIGNIVALQFAAVISYLPLEFELISGGTYAEKDLAAVFTNLLEYSTYNFEPTKTWGLRGSLATAMPALNTTVTERVKLLTGTTAETAPGVSGSAIHTFGANFTRSLLRQETDVAVTSDILVGNGYSVLSTVGLVFAQVIDFYLRPENKSHWDQIVLLSAKNRPAAGREADDTNLTLYILEGARLTSTATPVRTFAPTDGKPITLVVDQAGTKVTVNKGDQFICSTDANIDPAAFLNPTKVDLTRSAELYRIFGSAPRERVGREIGIVCLLKMLRTVAALPNLRRAPGETGQLRLVTRPGGLKQYMTPDSSAFTSFPTTMMLYFDQNPVVEVR</sequence>
<dbReference type="SUPFAM" id="SSF48264">
    <property type="entry name" value="Cytochrome P450"/>
    <property type="match status" value="1"/>
</dbReference>
<evidence type="ECO:0000256" key="3">
    <source>
        <dbReference type="ARBA" id="ARBA00023002"/>
    </source>
</evidence>
<gene>
    <name evidence="6" type="ORF">Q9L58_007819</name>
</gene>
<keyword evidence="3" id="KW-0560">Oxidoreductase</keyword>
<dbReference type="InterPro" id="IPR036396">
    <property type="entry name" value="Cyt_P450_sf"/>
</dbReference>
<organism evidence="6 7">
    <name type="scientific">Discina gigas</name>
    <dbReference type="NCBI Taxonomy" id="1032678"/>
    <lineage>
        <taxon>Eukaryota</taxon>
        <taxon>Fungi</taxon>
        <taxon>Dikarya</taxon>
        <taxon>Ascomycota</taxon>
        <taxon>Pezizomycotina</taxon>
        <taxon>Pezizomycetes</taxon>
        <taxon>Pezizales</taxon>
        <taxon>Discinaceae</taxon>
        <taxon>Discina</taxon>
    </lineage>
</organism>
<keyword evidence="2" id="KW-0223">Dioxygenase</keyword>
<dbReference type="Gene3D" id="1.10.630.10">
    <property type="entry name" value="Cytochrome P450"/>
    <property type="match status" value="1"/>
</dbReference>
<accession>A0ABR3GCH6</accession>
<evidence type="ECO:0000256" key="1">
    <source>
        <dbReference type="ARBA" id="ARBA00022723"/>
    </source>
</evidence>
<feature type="region of interest" description="Disordered" evidence="5">
    <location>
        <begin position="136"/>
        <end position="198"/>
    </location>
</feature>
<keyword evidence="4" id="KW-0408">Iron</keyword>
<evidence type="ECO:0008006" key="8">
    <source>
        <dbReference type="Google" id="ProtNLM"/>
    </source>
</evidence>
<dbReference type="Gene3D" id="1.10.640.10">
    <property type="entry name" value="Haem peroxidase domain superfamily, animal type"/>
    <property type="match status" value="1"/>
</dbReference>
<evidence type="ECO:0000256" key="2">
    <source>
        <dbReference type="ARBA" id="ARBA00022964"/>
    </source>
</evidence>
<name>A0ABR3GCH6_9PEZI</name>
<evidence type="ECO:0000256" key="5">
    <source>
        <dbReference type="SAM" id="MobiDB-lite"/>
    </source>
</evidence>
<reference evidence="6 7" key="1">
    <citation type="submission" date="2024-02" db="EMBL/GenBank/DDBJ databases">
        <title>Discinaceae phylogenomics.</title>
        <authorList>
            <person name="Dirks A.C."/>
            <person name="James T.Y."/>
        </authorList>
    </citation>
    <scope>NUCLEOTIDE SEQUENCE [LARGE SCALE GENOMIC DNA]</scope>
    <source>
        <strain evidence="6 7">ACD0624</strain>
    </source>
</reference>
<comment type="caution">
    <text evidence="6">The sequence shown here is derived from an EMBL/GenBank/DDBJ whole genome shotgun (WGS) entry which is preliminary data.</text>
</comment>
<dbReference type="InterPro" id="IPR050783">
    <property type="entry name" value="Oxylipin_biosynth_metab"/>
</dbReference>
<dbReference type="SUPFAM" id="SSF48113">
    <property type="entry name" value="Heme-dependent peroxidases"/>
    <property type="match status" value="1"/>
</dbReference>
<dbReference type="EMBL" id="JBBBZM010000131">
    <property type="protein sequence ID" value="KAL0633266.1"/>
    <property type="molecule type" value="Genomic_DNA"/>
</dbReference>